<dbReference type="Pfam" id="PF13676">
    <property type="entry name" value="TIR_2"/>
    <property type="match status" value="1"/>
</dbReference>
<evidence type="ECO:0000259" key="1">
    <source>
        <dbReference type="PROSITE" id="PS50104"/>
    </source>
</evidence>
<protein>
    <submittedName>
        <fullName evidence="2">TIR domain-containing protein</fullName>
    </submittedName>
</protein>
<evidence type="ECO:0000313" key="3">
    <source>
        <dbReference type="Proteomes" id="UP000183557"/>
    </source>
</evidence>
<gene>
    <name evidence="2" type="ORF">SAMN04487936_102153</name>
</gene>
<dbReference type="InterPro" id="IPR000157">
    <property type="entry name" value="TIR_dom"/>
</dbReference>
<dbReference type="GO" id="GO:0007165">
    <property type="term" value="P:signal transduction"/>
    <property type="evidence" value="ECO:0007669"/>
    <property type="project" value="InterPro"/>
</dbReference>
<dbReference type="EMBL" id="FOSB01000002">
    <property type="protein sequence ID" value="SFJ43377.1"/>
    <property type="molecule type" value="Genomic_DNA"/>
</dbReference>
<keyword evidence="3" id="KW-1185">Reference proteome</keyword>
<sequence length="271" mass="31260">MSEIENQNSVPDTIFISHASKDKEYVKELVNLLTPLNVPNIVCSSLYGYHIPNDSDIYEYLAQNINRNARVVFVLSKNYYDSVACLNEMGACWILNKNYTTILTPNFEFEEIAGAVNPNQMSFKLTDTDRLSEFIEGIKSEFNTTGLPTMQFADLVTSTVQNVNQIGYDEKVNMENATSNIESCRNREGKLDVALRVINPTQDRIKIDSIIFNFKDNQQQTLIVEQDNLDLLLHKNENRILHFELDYGESNYNHYRSILEEVELRSYIDAW</sequence>
<organism evidence="2 3">
    <name type="scientific">Halobacillus dabanensis</name>
    <dbReference type="NCBI Taxonomy" id="240302"/>
    <lineage>
        <taxon>Bacteria</taxon>
        <taxon>Bacillati</taxon>
        <taxon>Bacillota</taxon>
        <taxon>Bacilli</taxon>
        <taxon>Bacillales</taxon>
        <taxon>Bacillaceae</taxon>
        <taxon>Halobacillus</taxon>
    </lineage>
</organism>
<dbReference type="OrthoDB" id="4772211at2"/>
<evidence type="ECO:0000313" key="2">
    <source>
        <dbReference type="EMBL" id="SFJ43377.1"/>
    </source>
</evidence>
<accession>A0A1I3RDI5</accession>
<proteinExistence type="predicted"/>
<name>A0A1I3RDI5_HALDA</name>
<dbReference type="PROSITE" id="PS50104">
    <property type="entry name" value="TIR"/>
    <property type="match status" value="1"/>
</dbReference>
<feature type="domain" description="TIR" evidence="1">
    <location>
        <begin position="10"/>
        <end position="142"/>
    </location>
</feature>
<dbReference type="InterPro" id="IPR035897">
    <property type="entry name" value="Toll_tir_struct_dom_sf"/>
</dbReference>
<reference evidence="3" key="1">
    <citation type="submission" date="2016-10" db="EMBL/GenBank/DDBJ databases">
        <authorList>
            <person name="Varghese N."/>
            <person name="Submissions S."/>
        </authorList>
    </citation>
    <scope>NUCLEOTIDE SEQUENCE [LARGE SCALE GENOMIC DNA]</scope>
    <source>
        <strain evidence="3">CGMCC 1.3704</strain>
    </source>
</reference>
<dbReference type="RefSeq" id="WP_075035257.1">
    <property type="nucleotide sequence ID" value="NZ_FOSB01000002.1"/>
</dbReference>
<dbReference type="Gene3D" id="3.40.50.10140">
    <property type="entry name" value="Toll/interleukin-1 receptor homology (TIR) domain"/>
    <property type="match status" value="1"/>
</dbReference>
<dbReference type="AlphaFoldDB" id="A0A1I3RDI5"/>
<dbReference type="SUPFAM" id="SSF52200">
    <property type="entry name" value="Toll/Interleukin receptor TIR domain"/>
    <property type="match status" value="1"/>
</dbReference>
<dbReference type="Proteomes" id="UP000183557">
    <property type="component" value="Unassembled WGS sequence"/>
</dbReference>